<evidence type="ECO:0000313" key="4">
    <source>
        <dbReference type="EMBL" id="GET34218.1"/>
    </source>
</evidence>
<organism evidence="4 5">
    <name type="scientific">Prolixibacter bellariivorans</name>
    <dbReference type="NCBI Taxonomy" id="314319"/>
    <lineage>
        <taxon>Bacteria</taxon>
        <taxon>Pseudomonadati</taxon>
        <taxon>Bacteroidota</taxon>
        <taxon>Bacteroidia</taxon>
        <taxon>Marinilabiliales</taxon>
        <taxon>Prolixibacteraceae</taxon>
        <taxon>Prolixibacter</taxon>
    </lineage>
</organism>
<dbReference type="InterPro" id="IPR050708">
    <property type="entry name" value="T6SS_VgrG/RHS"/>
</dbReference>
<dbReference type="EMBL" id="BLAX01000001">
    <property type="protein sequence ID" value="GET34218.1"/>
    <property type="molecule type" value="Genomic_DNA"/>
</dbReference>
<dbReference type="Gene3D" id="2.180.10.10">
    <property type="entry name" value="RHS repeat-associated core"/>
    <property type="match status" value="1"/>
</dbReference>
<evidence type="ECO:0000256" key="1">
    <source>
        <dbReference type="SAM" id="MobiDB-lite"/>
    </source>
</evidence>
<feature type="domain" description="HNH/Endo VII superfamily nuclease toxins" evidence="2">
    <location>
        <begin position="2254"/>
        <end position="2316"/>
    </location>
</feature>
<dbReference type="PANTHER" id="PTHR32305">
    <property type="match status" value="1"/>
</dbReference>
<feature type="domain" description="DUF6443" evidence="3">
    <location>
        <begin position="1227"/>
        <end position="1356"/>
    </location>
</feature>
<dbReference type="Pfam" id="PF15657">
    <property type="entry name" value="Tox-HNH-EHHH"/>
    <property type="match status" value="1"/>
</dbReference>
<evidence type="ECO:0000259" key="2">
    <source>
        <dbReference type="Pfam" id="PF15657"/>
    </source>
</evidence>
<name>A0A5M4B2R7_9BACT</name>
<dbReference type="OrthoDB" id="976756at2"/>
<sequence>MAILKFDPMKLIKVILLFLVLLSLNAELYGQIPQPGIDECVMGVSPQIVSFPISGGSKYISVLKSDRTCTYSAVKSASWLSIQDVGSTGFTVVCPTNTTTDGPRSATILVSGMRVAISQDGIKIAGFGVTGGGSYCSGGSGVNIGISGSETGVSYTLSKGETTLRTLSGTGAALDFGKQKEAGTYIVVGTKSGLSKIMGSATVTVNQVPGSFSFGGGGILTPCITSASIDLISSETNVTYTLYRDGTAVSSKTGTGDLMTWDGLTAKGNYTIIGISDKGCQSGMSGSASITQQAASLSPGGISGTRWICYNSLAGEIKSGSLPTGGAGSSKYQYKWQVSTDDSNWSYITTGGTGTSYSPPEQLTSTHYYRREVYDGCERKYTPSVAIMVHGQLKAGSISGTQNISYNSKPNPLSGQSASGGSGDLKYTWWKSNNNSTWTPVDNINTVSYSPGNLTQSTWYRRQVTDNGGCGSVYTSSVKVSVYKDPVTPAAPIVSYSDGQTVLTKPSAPAYEVYYWQTNSTGMSTSNSSGTKTFTANGTYYLRSYNAYINKWSGVRSESVRVYHTPSTPVAATFSYSDGQTVATKPSAPSGEVYYWQTNSTGMSTSNSSGTKTFTANDTYYLRSYNAYINKWSGVRSESVRVYHTPSTPVAATLSYSDGQTVATKPSAPSGEVYYWQTNSTGMSTSNSSGTKTFTANGTYYLRSYNAYINKWSGVRSESVRVYHTPSTPVAATLSYSDGQTVATKPSAPSGEVYYWQTNSTGMSTSNSSGTKTFTANGTYYLRSYNAYINKWSGVRSKSVQVYHTPSTPVAATFSYSDGQTVATKPSAPSGEVYYWQTNSTGMSTSNSSGTKTFTANGTYYLRSYNAYINKWSGVRSESVRVYHMPSTPVAATLSYSDGQTVATKPSVPSGEVYYWQTNSTGMSTSNSSGTKTFTANGTYYLRSYNAYINKWSGVRSESVRVYHTPSTPVAATLSYSDGQTVATKPSAPSGEVYYWQTNSTGMSTSNSSGTKTFTANGTYYLRSYNAYINKWSGVRSESVRVYHTPSTPVAATLSYSDGQTVATKPSAPSGEVYYWQTNSTGTSILDAASTKAFTSNDTYYLRSYNANIDEWSGTQSGSVTVYTNPSMPKQPEIAVGESKTIVTLAQAPSGETYYWQTSAGGQSTSDSDASKEVLSPTTLYIRSRLGAPSYLWSDALPVKVSLMPTEPVYSDKNYISAITIREEGITDPSSIASLASSQKSETIDYYDGLGRLAQEVQVKASPGLADIVRPVRYDAYGREAMKFLSYPKANSNGAFVATDSTEQAAYYTELHGSADGTTAFAETVFDNSPLNRVMEQGAPGQAWQLAGGHTVKAEYLSNAANEVALYRVDPVTDSLATGTPSWYDAGTLYKTVTKDENWTDQGSAALNKLHTTEEFKDILGRVILKRSYALESGSTTQVDELNTYYVYDDFGLLRYVFPPKAFADGNNSINATEMDSLCYTYKYDGRRRMFEKKLPGAEPVYMLYDKRDRLIAIQDGDMRANSEWEFTKYDALNRPVMIGIKTSSKTRADQQAYLDSYNGVYYESRTSTGIGYTLTQSFADRYTAKEKKLLKVIYYDDYDYPGCKAFDGSTNISGYSDASGDSRYFDNVKGQVTGVREKVLDGNELTTDGVWLASTTYYDDRYRVIETLKDLYPQSSGNYEVSSSKYDFVGDVLLSKTVQSFQGNTDSIREAYSYDHAGRMTQIQYALNNNAPVILSSMEYNELGQLKRKTLNGAPGAGAQELKYAYNIRGWLSQINDPSVAPGSNSTEKFNLALYYNTTPSGLTADPQYNGNISAMVWNTPYNDGALSPTGKQGYGFTYDALNRLLTADYGEGSSFATNAGANNVAITGYDRNGNIMGLTRQLKGTGTIDDLSYAYDGNQLRAVNDAGDRHIGYIEGATPHTVEYTYDENGNLTSDSNKGISGIKYNYLNLPRHMYAGTTKIDYLYTFSGTKVCKLNINGDTIAHYYAGNFVYEGSSLKYILHEEGMVTTPSTSPVYLYDLKDHLGNTRLEVNSSGTVTQQTDYYPFGLAFKIAGSSDNKYLYNGKELQDDAIGNGTLGWYDYGARMYEPEIGRWFVVDPKLELSRRWSPYVYGFDNPIRFIDPDGMWGDDYTGYIQNASPSLRNYNPAKAFIKDISADFLNNFSPLGGIDDAIVTYKNPNATTMDKVNATVEAAVGAVIIVGEGKAPVGEKVGKFETKGGALGQLKRDVKIPRSQQPENVAKEPLRSKGKTVLGGDGKPVMTTEYTHTTTDGNKVVIQDHSAGHTIGNVGPHYNVRPESNTRTGKVSGARTHYEWKNK</sequence>
<dbReference type="Pfam" id="PF20041">
    <property type="entry name" value="DUF6443"/>
    <property type="match status" value="1"/>
</dbReference>
<protein>
    <submittedName>
        <fullName evidence="4">Uncharacterized protein</fullName>
    </submittedName>
</protein>
<evidence type="ECO:0000313" key="5">
    <source>
        <dbReference type="Proteomes" id="UP000391834"/>
    </source>
</evidence>
<dbReference type="PANTHER" id="PTHR32305:SF15">
    <property type="entry name" value="PROTEIN RHSA-RELATED"/>
    <property type="match status" value="1"/>
</dbReference>
<dbReference type="InterPro" id="IPR022385">
    <property type="entry name" value="Rhs_assc_core"/>
</dbReference>
<feature type="region of interest" description="Disordered" evidence="1">
    <location>
        <begin position="2297"/>
        <end position="2320"/>
    </location>
</feature>
<dbReference type="NCBIfam" id="TIGR03696">
    <property type="entry name" value="Rhs_assc_core"/>
    <property type="match status" value="1"/>
</dbReference>
<gene>
    <name evidence="4" type="ORF">PbJCM13498_30810</name>
</gene>
<dbReference type="Proteomes" id="UP000391834">
    <property type="component" value="Unassembled WGS sequence"/>
</dbReference>
<proteinExistence type="predicted"/>
<dbReference type="InterPro" id="IPR045619">
    <property type="entry name" value="DUF6443"/>
</dbReference>
<reference evidence="4 5" key="1">
    <citation type="submission" date="2019-10" db="EMBL/GenBank/DDBJ databases">
        <title>Prolixibacter strains distinguished by the presence of nitrate reductase genes were adept at nitrate-dependent anaerobic corrosion of metallic iron and carbon steel.</title>
        <authorList>
            <person name="Iino T."/>
            <person name="Shono N."/>
            <person name="Ito K."/>
            <person name="Nakamura R."/>
            <person name="Sueoka K."/>
            <person name="Harayama S."/>
            <person name="Ohkuma M."/>
        </authorList>
    </citation>
    <scope>NUCLEOTIDE SEQUENCE [LARGE SCALE GENOMIC DNA]</scope>
    <source>
        <strain evidence="4 5">JCM 13498</strain>
    </source>
</reference>
<feature type="region of interest" description="Disordered" evidence="1">
    <location>
        <begin position="2235"/>
        <end position="2260"/>
    </location>
</feature>
<comment type="caution">
    <text evidence="4">The sequence shown here is derived from an EMBL/GenBank/DDBJ whole genome shotgun (WGS) entry which is preliminary data.</text>
</comment>
<keyword evidence="5" id="KW-1185">Reference proteome</keyword>
<evidence type="ECO:0000259" key="3">
    <source>
        <dbReference type="Pfam" id="PF20041"/>
    </source>
</evidence>
<dbReference type="InterPro" id="IPR028048">
    <property type="entry name" value="Tox-HNH-EHHH"/>
</dbReference>
<accession>A0A5M4B2R7</accession>